<feature type="region of interest" description="Disordered" evidence="1">
    <location>
        <begin position="474"/>
        <end position="493"/>
    </location>
</feature>
<dbReference type="AlphaFoldDB" id="A0A9J6CRU1"/>
<protein>
    <recommendedName>
        <fullName evidence="4">Chitin-binding type-2 domain-containing protein</fullName>
    </recommendedName>
</protein>
<evidence type="ECO:0008006" key="4">
    <source>
        <dbReference type="Google" id="ProtNLM"/>
    </source>
</evidence>
<accession>A0A9J6CRU1</accession>
<reference evidence="2" key="1">
    <citation type="submission" date="2021-03" db="EMBL/GenBank/DDBJ databases">
        <title>Chromosome level genome of the anhydrobiotic midge Polypedilum vanderplanki.</title>
        <authorList>
            <person name="Yoshida Y."/>
            <person name="Kikawada T."/>
            <person name="Gusev O."/>
        </authorList>
    </citation>
    <scope>NUCLEOTIDE SEQUENCE</scope>
    <source>
        <strain evidence="2">NIAS01</strain>
        <tissue evidence="2">Whole body or cell culture</tissue>
    </source>
</reference>
<proteinExistence type="predicted"/>
<evidence type="ECO:0000313" key="3">
    <source>
        <dbReference type="Proteomes" id="UP001107558"/>
    </source>
</evidence>
<evidence type="ECO:0000313" key="2">
    <source>
        <dbReference type="EMBL" id="KAG5685066.1"/>
    </source>
</evidence>
<feature type="compositionally biased region" description="Basic and acidic residues" evidence="1">
    <location>
        <begin position="693"/>
        <end position="718"/>
    </location>
</feature>
<gene>
    <name evidence="2" type="ORF">PVAND_014267</name>
</gene>
<dbReference type="OrthoDB" id="6020543at2759"/>
<comment type="caution">
    <text evidence="2">The sequence shown here is derived from an EMBL/GenBank/DDBJ whole genome shotgun (WGS) entry which is preliminary data.</text>
</comment>
<feature type="compositionally biased region" description="Low complexity" evidence="1">
    <location>
        <begin position="475"/>
        <end position="487"/>
    </location>
</feature>
<name>A0A9J6CRU1_POLVA</name>
<dbReference type="EMBL" id="JADBJN010000001">
    <property type="protein sequence ID" value="KAG5685066.1"/>
    <property type="molecule type" value="Genomic_DNA"/>
</dbReference>
<organism evidence="2 3">
    <name type="scientific">Polypedilum vanderplanki</name>
    <name type="common">Sleeping chironomid midge</name>
    <dbReference type="NCBI Taxonomy" id="319348"/>
    <lineage>
        <taxon>Eukaryota</taxon>
        <taxon>Metazoa</taxon>
        <taxon>Ecdysozoa</taxon>
        <taxon>Arthropoda</taxon>
        <taxon>Hexapoda</taxon>
        <taxon>Insecta</taxon>
        <taxon>Pterygota</taxon>
        <taxon>Neoptera</taxon>
        <taxon>Endopterygota</taxon>
        <taxon>Diptera</taxon>
        <taxon>Nematocera</taxon>
        <taxon>Chironomoidea</taxon>
        <taxon>Chironomidae</taxon>
        <taxon>Chironominae</taxon>
        <taxon>Polypedilum</taxon>
        <taxon>Polypedilum</taxon>
    </lineage>
</organism>
<keyword evidence="3" id="KW-1185">Reference proteome</keyword>
<feature type="region of interest" description="Disordered" evidence="1">
    <location>
        <begin position="687"/>
        <end position="725"/>
    </location>
</feature>
<dbReference type="Proteomes" id="UP001107558">
    <property type="component" value="Chromosome 1"/>
</dbReference>
<sequence length="738" mass="85789">MEAFPKTKICPLTTYYDPIKDKCQKVPGGGEMIKINLDARCANGFLGLLPNSKKSRYYFVCNKHSVLTCMCRDDELFSKIRLKCENQKNIENEKLTHQVVENIFDKYKCKIMEKCTENGNCIKEQTTTMIYDFENLSKLKNLLKYLQIMKSIETNMKSYEESLEITTTQIPLIVDIPITNQVTSELTTTTENWQPKSEEIKVFNKIWPIQQITTISSNDMMVKWSLNEETTTIGTIGNGNVIGKSFDNENVTTTTTARTMLKRRKQKKKALETTTEFDLSEYYEYYYDDDPLKVIWIKDIVFGKNKSLEKLSTTTETIMKEIKSTVDFKNFETLTNFYDFIETTTLNVPAEIIFIKENNKNSIFDETKQKDVLGSKEEITTINNDFVSSNIFEREKITNQPQTTTVNLTSFEYQFETTTQNPDLKYIKYPSTTFEIDTTTNKLKFLNSFQQTLLENEKLLFSTTEQISTTEQLETTTDSFTSTTDNFSSRENKAESNTVIPENIIEYSTIKDITTTIQETTLDNDMSFMFQSNEKTSTIANQINNETTTEEIVSTTDRSYDYTTDSKKIQTSNDITTLPNTSIDFSITSDYSVEIISTTEQSIMREDKKIIDDDRVTHEIGKTKTSTEIENTKKHENNLEKSFSKEDKTNLNISTSTVETYNNRRVDVEYYYEYEEYEVDSLGIPIDKMNSNDNEKNFKSKEKKSEKNNHDISYEYSHESSASEEMKKVNREYFNYFY</sequence>
<evidence type="ECO:0000256" key="1">
    <source>
        <dbReference type="SAM" id="MobiDB-lite"/>
    </source>
</evidence>